<evidence type="ECO:0000256" key="7">
    <source>
        <dbReference type="SAM" id="MobiDB-lite"/>
    </source>
</evidence>
<evidence type="ECO:0000313" key="12">
    <source>
        <dbReference type="Proteomes" id="UP000559809"/>
    </source>
</evidence>
<evidence type="ECO:0000256" key="1">
    <source>
        <dbReference type="ARBA" id="ARBA00004141"/>
    </source>
</evidence>
<feature type="transmembrane region" description="Helical" evidence="8">
    <location>
        <begin position="68"/>
        <end position="89"/>
    </location>
</feature>
<gene>
    <name evidence="11" type="ORF">H0A72_09760</name>
</gene>
<dbReference type="Pfam" id="PF16916">
    <property type="entry name" value="ZT_dimer"/>
    <property type="match status" value="1"/>
</dbReference>
<dbReference type="Gene3D" id="1.20.1510.10">
    <property type="entry name" value="Cation efflux protein transmembrane domain"/>
    <property type="match status" value="1"/>
</dbReference>
<dbReference type="FunFam" id="1.20.1510.10:FF:000006">
    <property type="entry name" value="Divalent cation efflux transporter"/>
    <property type="match status" value="1"/>
</dbReference>
<dbReference type="Proteomes" id="UP000559809">
    <property type="component" value="Unassembled WGS sequence"/>
</dbReference>
<dbReference type="InterPro" id="IPR036837">
    <property type="entry name" value="Cation_efflux_CTD_sf"/>
</dbReference>
<dbReference type="NCBIfam" id="TIGR01297">
    <property type="entry name" value="CDF"/>
    <property type="match status" value="1"/>
</dbReference>
<feature type="compositionally biased region" description="Low complexity" evidence="7">
    <location>
        <begin position="280"/>
        <end position="295"/>
    </location>
</feature>
<feature type="domain" description="Cation efflux protein cytoplasmic" evidence="10">
    <location>
        <begin position="199"/>
        <end position="274"/>
    </location>
</feature>
<dbReference type="InterPro" id="IPR027470">
    <property type="entry name" value="Cation_efflux_CTD"/>
</dbReference>
<sequence length="302" mass="32635">MVSVLVNVLLTAVQFSVGLFAHSQALVADALHSLSDLLSDGVVLFANRHSQKAPDAEHPYGHHRFETAASLAVGAMLLAVGAGMLWSSFTTLQTPADIPEVHGIALAIALLTLLGKELLFRYLLRVARRVRSSMLAANAWHARSDAASSLVVAIGIVANLAGFHLADPLAALVVGLMIIRMGWKFFYSAFNDLTDAAVDDQTEERIRRHLITTPGVHNVHGLKTRKMGDMIWVEVDLEMDGRLTIEEGHAIAVEARRRVMEHEPVLDVTTHFDPVRIDPVGIDPVGPDPVGAGVDESGPPPR</sequence>
<organism evidence="11 12">
    <name type="scientific">Parapusillimonas granuli</name>
    <dbReference type="NCBI Taxonomy" id="380911"/>
    <lineage>
        <taxon>Bacteria</taxon>
        <taxon>Pseudomonadati</taxon>
        <taxon>Pseudomonadota</taxon>
        <taxon>Betaproteobacteria</taxon>
        <taxon>Burkholderiales</taxon>
        <taxon>Alcaligenaceae</taxon>
        <taxon>Parapusillimonas</taxon>
    </lineage>
</organism>
<dbReference type="Gene3D" id="3.30.70.1350">
    <property type="entry name" value="Cation efflux protein, cytoplasmic domain"/>
    <property type="match status" value="1"/>
</dbReference>
<feature type="transmembrane region" description="Helical" evidence="8">
    <location>
        <begin position="145"/>
        <end position="163"/>
    </location>
</feature>
<reference evidence="11 12" key="1">
    <citation type="submission" date="2020-07" db="EMBL/GenBank/DDBJ databases">
        <title>Taxonomic revisions and descriptions of new bacterial species based on genomic comparisons in the high-G+C-content subgroup of the family Alcaligenaceae.</title>
        <authorList>
            <person name="Szabo A."/>
            <person name="Felfoldi T."/>
        </authorList>
    </citation>
    <scope>NUCLEOTIDE SEQUENCE [LARGE SCALE GENOMIC DNA]</scope>
    <source>
        <strain evidence="11 12">LMG 24012</strain>
    </source>
</reference>
<proteinExistence type="inferred from homology"/>
<comment type="similarity">
    <text evidence="2">Belongs to the cation diffusion facilitator (CDF) transporter (TC 2.A.4) family.</text>
</comment>
<feature type="region of interest" description="Disordered" evidence="7">
    <location>
        <begin position="280"/>
        <end position="302"/>
    </location>
</feature>
<dbReference type="AlphaFoldDB" id="A0A853G3K6"/>
<dbReference type="Pfam" id="PF01545">
    <property type="entry name" value="Cation_efflux"/>
    <property type="match status" value="1"/>
</dbReference>
<dbReference type="InterPro" id="IPR050291">
    <property type="entry name" value="CDF_Transporter"/>
</dbReference>
<feature type="domain" description="Cation efflux protein transmembrane" evidence="9">
    <location>
        <begin position="2"/>
        <end position="193"/>
    </location>
</feature>
<keyword evidence="4 8" id="KW-0812">Transmembrane</keyword>
<evidence type="ECO:0000259" key="10">
    <source>
        <dbReference type="Pfam" id="PF16916"/>
    </source>
</evidence>
<keyword evidence="6 8" id="KW-0472">Membrane</keyword>
<dbReference type="GO" id="GO:0008324">
    <property type="term" value="F:monoatomic cation transmembrane transporter activity"/>
    <property type="evidence" value="ECO:0007669"/>
    <property type="project" value="InterPro"/>
</dbReference>
<dbReference type="InterPro" id="IPR002524">
    <property type="entry name" value="Cation_efflux"/>
</dbReference>
<dbReference type="RefSeq" id="WP_180154931.1">
    <property type="nucleotide sequence ID" value="NZ_JACCEM010000004.1"/>
</dbReference>
<keyword evidence="3" id="KW-0813">Transport</keyword>
<name>A0A853G3K6_9BURK</name>
<dbReference type="PANTHER" id="PTHR43840">
    <property type="entry name" value="MITOCHONDRIAL METAL TRANSPORTER 1-RELATED"/>
    <property type="match status" value="1"/>
</dbReference>
<dbReference type="SUPFAM" id="SSF160240">
    <property type="entry name" value="Cation efflux protein cytoplasmic domain-like"/>
    <property type="match status" value="1"/>
</dbReference>
<accession>A0A853G3K6</accession>
<evidence type="ECO:0000313" key="11">
    <source>
        <dbReference type="EMBL" id="NYT49590.1"/>
    </source>
</evidence>
<comment type="caution">
    <text evidence="11">The sequence shown here is derived from an EMBL/GenBank/DDBJ whole genome shotgun (WGS) entry which is preliminary data.</text>
</comment>
<evidence type="ECO:0000256" key="2">
    <source>
        <dbReference type="ARBA" id="ARBA00008114"/>
    </source>
</evidence>
<evidence type="ECO:0000256" key="6">
    <source>
        <dbReference type="ARBA" id="ARBA00023136"/>
    </source>
</evidence>
<evidence type="ECO:0000256" key="5">
    <source>
        <dbReference type="ARBA" id="ARBA00022989"/>
    </source>
</evidence>
<evidence type="ECO:0000256" key="8">
    <source>
        <dbReference type="SAM" id="Phobius"/>
    </source>
</evidence>
<evidence type="ECO:0000256" key="4">
    <source>
        <dbReference type="ARBA" id="ARBA00022692"/>
    </source>
</evidence>
<evidence type="ECO:0000259" key="9">
    <source>
        <dbReference type="Pfam" id="PF01545"/>
    </source>
</evidence>
<evidence type="ECO:0000256" key="3">
    <source>
        <dbReference type="ARBA" id="ARBA00022448"/>
    </source>
</evidence>
<dbReference type="PANTHER" id="PTHR43840:SF15">
    <property type="entry name" value="MITOCHONDRIAL METAL TRANSPORTER 1-RELATED"/>
    <property type="match status" value="1"/>
</dbReference>
<dbReference type="InterPro" id="IPR027469">
    <property type="entry name" value="Cation_efflux_TMD_sf"/>
</dbReference>
<dbReference type="SUPFAM" id="SSF161111">
    <property type="entry name" value="Cation efflux protein transmembrane domain-like"/>
    <property type="match status" value="1"/>
</dbReference>
<dbReference type="GO" id="GO:0016020">
    <property type="term" value="C:membrane"/>
    <property type="evidence" value="ECO:0007669"/>
    <property type="project" value="UniProtKB-SubCell"/>
</dbReference>
<keyword evidence="5 8" id="KW-1133">Transmembrane helix</keyword>
<protein>
    <submittedName>
        <fullName evidence="11">Cation transporter</fullName>
    </submittedName>
</protein>
<dbReference type="InterPro" id="IPR058533">
    <property type="entry name" value="Cation_efflux_TM"/>
</dbReference>
<feature type="transmembrane region" description="Helical" evidence="8">
    <location>
        <begin position="101"/>
        <end position="124"/>
    </location>
</feature>
<dbReference type="EMBL" id="JACCEM010000004">
    <property type="protein sequence ID" value="NYT49590.1"/>
    <property type="molecule type" value="Genomic_DNA"/>
</dbReference>
<keyword evidence="12" id="KW-1185">Reference proteome</keyword>
<comment type="subcellular location">
    <subcellularLocation>
        <location evidence="1">Membrane</location>
        <topology evidence="1">Multi-pass membrane protein</topology>
    </subcellularLocation>
</comment>